<dbReference type="EMBL" id="JAYEET010000001">
    <property type="protein sequence ID" value="MEA1604509.1"/>
    <property type="molecule type" value="Genomic_DNA"/>
</dbReference>
<reference evidence="1 2" key="1">
    <citation type="submission" date="2023-12" db="EMBL/GenBank/DDBJ databases">
        <title>Pseudomonas sp. T5W1.</title>
        <authorList>
            <person name="Maltman C."/>
        </authorList>
    </citation>
    <scope>NUCLEOTIDE SEQUENCE [LARGE SCALE GENOMIC DNA]</scope>
    <source>
        <strain evidence="1 2">T5W1</strain>
    </source>
</reference>
<evidence type="ECO:0000313" key="1">
    <source>
        <dbReference type="EMBL" id="MEA1604509.1"/>
    </source>
</evidence>
<organism evidence="1 2">
    <name type="scientific">Pseudomonas spirodelae</name>
    <dbReference type="NCBI Taxonomy" id="3101751"/>
    <lineage>
        <taxon>Bacteria</taxon>
        <taxon>Pseudomonadati</taxon>
        <taxon>Pseudomonadota</taxon>
        <taxon>Gammaproteobacteria</taxon>
        <taxon>Pseudomonadales</taxon>
        <taxon>Pseudomonadaceae</taxon>
        <taxon>Pseudomonas</taxon>
    </lineage>
</organism>
<proteinExistence type="predicted"/>
<keyword evidence="2" id="KW-1185">Reference proteome</keyword>
<dbReference type="RefSeq" id="WP_322947881.1">
    <property type="nucleotide sequence ID" value="NZ_JAYEET010000001.1"/>
</dbReference>
<dbReference type="Proteomes" id="UP001292571">
    <property type="component" value="Unassembled WGS sequence"/>
</dbReference>
<gene>
    <name evidence="1" type="ORF">SOP97_01565</name>
</gene>
<name>A0ABU5P4C0_9PSED</name>
<comment type="caution">
    <text evidence="1">The sequence shown here is derived from an EMBL/GenBank/DDBJ whole genome shotgun (WGS) entry which is preliminary data.</text>
</comment>
<sequence length="152" mass="15676">MHKQLSRITCTGLLSSALVMVLLNNPVYADNGLIVLTRDVQPRAATRTELVADPHPLTVQAGLPRNASAELNDSDFAHINTGLSVSNSALTRQTNNLSSSNSMPQSAGNDMPGLGAAIGGDDTGGTTGGLSGRINGAIQTGLRPLQKMSLGQ</sequence>
<accession>A0ABU5P4C0</accession>
<evidence type="ECO:0000313" key="2">
    <source>
        <dbReference type="Proteomes" id="UP001292571"/>
    </source>
</evidence>
<protein>
    <submittedName>
        <fullName evidence="1">Uncharacterized protein</fullName>
    </submittedName>
</protein>